<evidence type="ECO:0000313" key="5">
    <source>
        <dbReference type="EMBL" id="KNC77974.1"/>
    </source>
</evidence>
<dbReference type="Gene3D" id="1.25.40.10">
    <property type="entry name" value="Tetratricopeptide repeat domain"/>
    <property type="match status" value="1"/>
</dbReference>
<evidence type="ECO:0000256" key="3">
    <source>
        <dbReference type="PROSITE-ProRule" id="PRU01006"/>
    </source>
</evidence>
<proteinExistence type="predicted"/>
<sequence>MPLYGVGLSPGYAKDNKRFATGGAAGRLTMNDKGWISSVKTKVLHSEDGPVYALAWRGRYIVWACDKGIMVWDVQAHRRITLIRRPKDSPPPDAFNCSLCWRDDHTFVIGWADSIRVAAIKAKVTGDSRATTGMFVEIIGMFRTEYWVCGVAPYLSDSLVVLAYIPEEEVDPSEDNDEGVIEGDVLQHGTARKPELVITSLSNEETSSDALSIVNYEQYIANDYHMAFLEEEHIYFVVSPKDIVVARQRDSDDHVSWLLDHEKYPEALVAVREGEEKKELRVHTIESVGDHYIEHLLSCTRYDEAADVCRDIYDTNAEGWQKWIDMFLKKGQARAIAPLVPTENPQLPSEVYTSLLLSLAEGEVAECTVLRELIGQWDAHLYSSAEAKTAVLDNLRVAEGERERLLKSTLAQIYRDMDKPHKAVPILLDLGEGDVLELIYEHALSEQLLAHLDRLLVLDREKTIQYLLDHKEQIKVNTIVDKLRKDPLHLFYYLDALSSEDLAAGAPFHDLQVALCAEYAPEKLMELLKHSNFYSLEKALQVCRERDLVPQTVFLYSRIGNNKQALQLIIDRLGDVHMAINFAKEQNDAELWDDLIVYSADKPEFIRGLLNNIGTHVDPIVLIRRIPLGLPIPGLRDSLVKIMQDFNLQVSLREGCQKILIADVLTLMNVLVKQRRRGTRLGMSLV</sequence>
<evidence type="ECO:0000313" key="6">
    <source>
        <dbReference type="Proteomes" id="UP000054560"/>
    </source>
</evidence>
<dbReference type="SMART" id="SM00299">
    <property type="entry name" value="CLH"/>
    <property type="match status" value="1"/>
</dbReference>
<evidence type="ECO:0000259" key="4">
    <source>
        <dbReference type="Pfam" id="PF23411"/>
    </source>
</evidence>
<dbReference type="Proteomes" id="UP000054560">
    <property type="component" value="Unassembled WGS sequence"/>
</dbReference>
<dbReference type="GO" id="GO:0016236">
    <property type="term" value="P:macroautophagy"/>
    <property type="evidence" value="ECO:0007669"/>
    <property type="project" value="TreeGrafter"/>
</dbReference>
<dbReference type="EMBL" id="KQ242587">
    <property type="protein sequence ID" value="KNC77974.1"/>
    <property type="molecule type" value="Genomic_DNA"/>
</dbReference>
<feature type="repeat" description="CHCR" evidence="3">
    <location>
        <begin position="464"/>
        <end position="608"/>
    </location>
</feature>
<dbReference type="InterPro" id="IPR045111">
    <property type="entry name" value="Vps41/Vps8"/>
</dbReference>
<dbReference type="GO" id="GO:0005770">
    <property type="term" value="C:late endosome"/>
    <property type="evidence" value="ECO:0007669"/>
    <property type="project" value="TreeGrafter"/>
</dbReference>
<dbReference type="InterPro" id="IPR011990">
    <property type="entry name" value="TPR-like_helical_dom_sf"/>
</dbReference>
<reference evidence="5 6" key="1">
    <citation type="submission" date="2011-02" db="EMBL/GenBank/DDBJ databases">
        <title>The Genome Sequence of Sphaeroforma arctica JP610.</title>
        <authorList>
            <consortium name="The Broad Institute Genome Sequencing Platform"/>
            <person name="Russ C."/>
            <person name="Cuomo C."/>
            <person name="Young S.K."/>
            <person name="Zeng Q."/>
            <person name="Gargeya S."/>
            <person name="Alvarado L."/>
            <person name="Berlin A."/>
            <person name="Chapman S.B."/>
            <person name="Chen Z."/>
            <person name="Freedman E."/>
            <person name="Gellesch M."/>
            <person name="Goldberg J."/>
            <person name="Griggs A."/>
            <person name="Gujja S."/>
            <person name="Heilman E."/>
            <person name="Heiman D."/>
            <person name="Howarth C."/>
            <person name="Mehta T."/>
            <person name="Neiman D."/>
            <person name="Pearson M."/>
            <person name="Roberts A."/>
            <person name="Saif S."/>
            <person name="Shea T."/>
            <person name="Shenoy N."/>
            <person name="Sisk P."/>
            <person name="Stolte C."/>
            <person name="Sykes S."/>
            <person name="White J."/>
            <person name="Yandava C."/>
            <person name="Burger G."/>
            <person name="Gray M.W."/>
            <person name="Holland P.W.H."/>
            <person name="King N."/>
            <person name="Lang F.B.F."/>
            <person name="Roger A.J."/>
            <person name="Ruiz-Trillo I."/>
            <person name="Haas B."/>
            <person name="Nusbaum C."/>
            <person name="Birren B."/>
        </authorList>
    </citation>
    <scope>NUCLEOTIDE SEQUENCE [LARGE SCALE GENOMIC DNA]</scope>
    <source>
        <strain evidence="5 6">JP610</strain>
    </source>
</reference>
<dbReference type="GeneID" id="25910081"/>
<dbReference type="Pfam" id="PF23556">
    <property type="entry name" value="TPR_Vps41"/>
    <property type="match status" value="1"/>
</dbReference>
<dbReference type="InterPro" id="IPR016024">
    <property type="entry name" value="ARM-type_fold"/>
</dbReference>
<keyword evidence="1" id="KW-0813">Transport</keyword>
<dbReference type="InterPro" id="IPR015943">
    <property type="entry name" value="WD40/YVTN_repeat-like_dom_sf"/>
</dbReference>
<dbReference type="InterPro" id="IPR057780">
    <property type="entry name" value="Beta-prop_Vps41"/>
</dbReference>
<dbReference type="eggNOG" id="KOG2066">
    <property type="taxonomic scope" value="Eukaryota"/>
</dbReference>
<dbReference type="InterPro" id="IPR000547">
    <property type="entry name" value="Clathrin_H-chain/VPS_repeat"/>
</dbReference>
<dbReference type="SUPFAM" id="SSF101908">
    <property type="entry name" value="Putative isomerase YbhE"/>
    <property type="match status" value="1"/>
</dbReference>
<dbReference type="GO" id="GO:0009267">
    <property type="term" value="P:cellular response to starvation"/>
    <property type="evidence" value="ECO:0007669"/>
    <property type="project" value="TreeGrafter"/>
</dbReference>
<dbReference type="OrthoDB" id="244107at2759"/>
<dbReference type="PROSITE" id="PS50236">
    <property type="entry name" value="CHCR"/>
    <property type="match status" value="1"/>
</dbReference>
<evidence type="ECO:0000256" key="2">
    <source>
        <dbReference type="ARBA" id="ARBA00022927"/>
    </source>
</evidence>
<gene>
    <name evidence="5" type="ORF">SARC_09577</name>
</gene>
<dbReference type="GO" id="GO:0006623">
    <property type="term" value="P:protein targeting to vacuole"/>
    <property type="evidence" value="ECO:0007669"/>
    <property type="project" value="InterPro"/>
</dbReference>
<dbReference type="PANTHER" id="PTHR12616">
    <property type="entry name" value="VACUOLAR PROTEIN SORTING VPS41"/>
    <property type="match status" value="1"/>
</dbReference>
<name>A0A0L0FMH8_9EUKA</name>
<keyword evidence="2" id="KW-0653">Protein transport</keyword>
<evidence type="ECO:0000256" key="1">
    <source>
        <dbReference type="ARBA" id="ARBA00022448"/>
    </source>
</evidence>
<dbReference type="Pfam" id="PF23411">
    <property type="entry name" value="Beta-prop_Vps41"/>
    <property type="match status" value="1"/>
</dbReference>
<keyword evidence="6" id="KW-1185">Reference proteome</keyword>
<dbReference type="RefSeq" id="XP_014151876.1">
    <property type="nucleotide sequence ID" value="XM_014296401.1"/>
</dbReference>
<accession>A0A0L0FMH8</accession>
<protein>
    <recommendedName>
        <fullName evidence="4">Vps41 beta-propeller domain-containing protein</fullName>
    </recommendedName>
</protein>
<dbReference type="Gene3D" id="2.130.10.10">
    <property type="entry name" value="YVTN repeat-like/Quinoprotein amine dehydrogenase"/>
    <property type="match status" value="1"/>
</dbReference>
<feature type="domain" description="Vps41 beta-propeller" evidence="4">
    <location>
        <begin position="4"/>
        <end position="247"/>
    </location>
</feature>
<dbReference type="SUPFAM" id="SSF48371">
    <property type="entry name" value="ARM repeat"/>
    <property type="match status" value="1"/>
</dbReference>
<dbReference type="PANTHER" id="PTHR12616:SF1">
    <property type="entry name" value="VACUOLAR PROTEIN SORTING-ASSOCIATED PROTEIN 41 HOMOLOG"/>
    <property type="match status" value="1"/>
</dbReference>
<dbReference type="AlphaFoldDB" id="A0A0L0FMH8"/>
<dbReference type="STRING" id="667725.A0A0L0FMH8"/>
<dbReference type="GO" id="GO:0030897">
    <property type="term" value="C:HOPS complex"/>
    <property type="evidence" value="ECO:0007669"/>
    <property type="project" value="TreeGrafter"/>
</dbReference>
<organism evidence="5 6">
    <name type="scientific">Sphaeroforma arctica JP610</name>
    <dbReference type="NCBI Taxonomy" id="667725"/>
    <lineage>
        <taxon>Eukaryota</taxon>
        <taxon>Ichthyosporea</taxon>
        <taxon>Ichthyophonida</taxon>
        <taxon>Sphaeroforma</taxon>
    </lineage>
</organism>
<dbReference type="GO" id="GO:0034058">
    <property type="term" value="P:endosomal vesicle fusion"/>
    <property type="evidence" value="ECO:0007669"/>
    <property type="project" value="TreeGrafter"/>
</dbReference>